<reference evidence="1" key="1">
    <citation type="submission" date="2020-08" db="EMBL/GenBank/DDBJ databases">
        <title>Multicomponent nature underlies the extraordinary mechanical properties of spider dragline silk.</title>
        <authorList>
            <person name="Kono N."/>
            <person name="Nakamura H."/>
            <person name="Mori M."/>
            <person name="Yoshida Y."/>
            <person name="Ohtoshi R."/>
            <person name="Malay A.D."/>
            <person name="Moran D.A.P."/>
            <person name="Tomita M."/>
            <person name="Numata K."/>
            <person name="Arakawa K."/>
        </authorList>
    </citation>
    <scope>NUCLEOTIDE SEQUENCE</scope>
</reference>
<evidence type="ECO:0000313" key="1">
    <source>
        <dbReference type="EMBL" id="GFS54063.1"/>
    </source>
</evidence>
<feature type="non-terminal residue" evidence="1">
    <location>
        <position position="55"/>
    </location>
</feature>
<protein>
    <submittedName>
        <fullName evidence="1">Uncharacterized protein</fullName>
    </submittedName>
</protein>
<evidence type="ECO:0000313" key="2">
    <source>
        <dbReference type="Proteomes" id="UP000887013"/>
    </source>
</evidence>
<gene>
    <name evidence="1" type="ORF">NPIL_172701</name>
</gene>
<comment type="caution">
    <text evidence="1">The sequence shown here is derived from an EMBL/GenBank/DDBJ whole genome shotgun (WGS) entry which is preliminary data.</text>
</comment>
<name>A0A8X6IP57_NEPPI</name>
<dbReference type="AlphaFoldDB" id="A0A8X6IP57"/>
<keyword evidence="2" id="KW-1185">Reference proteome</keyword>
<accession>A0A8X6IP57</accession>
<dbReference type="Proteomes" id="UP000887013">
    <property type="component" value="Unassembled WGS sequence"/>
</dbReference>
<organism evidence="1 2">
    <name type="scientific">Nephila pilipes</name>
    <name type="common">Giant wood spider</name>
    <name type="synonym">Nephila maculata</name>
    <dbReference type="NCBI Taxonomy" id="299642"/>
    <lineage>
        <taxon>Eukaryota</taxon>
        <taxon>Metazoa</taxon>
        <taxon>Ecdysozoa</taxon>
        <taxon>Arthropoda</taxon>
        <taxon>Chelicerata</taxon>
        <taxon>Arachnida</taxon>
        <taxon>Araneae</taxon>
        <taxon>Araneomorphae</taxon>
        <taxon>Entelegynae</taxon>
        <taxon>Araneoidea</taxon>
        <taxon>Nephilidae</taxon>
        <taxon>Nephila</taxon>
    </lineage>
</organism>
<dbReference type="EMBL" id="BMAW01092281">
    <property type="protein sequence ID" value="GFS54063.1"/>
    <property type="molecule type" value="Genomic_DNA"/>
</dbReference>
<sequence length="55" mass="6051">MTGNLLTVTQTSPCLTDPLLVVVLSSAFDFLHTFCCPSDQYMLNLLSSENNLKTL</sequence>
<proteinExistence type="predicted"/>